<dbReference type="eggNOG" id="ENOG502SBT3">
    <property type="taxonomic scope" value="Eukaryota"/>
</dbReference>
<feature type="compositionally biased region" description="Acidic residues" evidence="1">
    <location>
        <begin position="202"/>
        <end position="230"/>
    </location>
</feature>
<dbReference type="HOGENOM" id="CLU_047855_0_0_1"/>
<name>S7Q284_GLOTA</name>
<dbReference type="EMBL" id="KB469305">
    <property type="protein sequence ID" value="EPQ53657.1"/>
    <property type="molecule type" value="Genomic_DNA"/>
</dbReference>
<dbReference type="Proteomes" id="UP000030669">
    <property type="component" value="Unassembled WGS sequence"/>
</dbReference>
<dbReference type="GeneID" id="19304354"/>
<dbReference type="OrthoDB" id="2530165at2759"/>
<dbReference type="KEGG" id="gtr:GLOTRDRAFT_139815"/>
<organism evidence="2 3">
    <name type="scientific">Gloeophyllum trabeum (strain ATCC 11539 / FP-39264 / Madison 617)</name>
    <name type="common">Brown rot fungus</name>
    <dbReference type="NCBI Taxonomy" id="670483"/>
    <lineage>
        <taxon>Eukaryota</taxon>
        <taxon>Fungi</taxon>
        <taxon>Dikarya</taxon>
        <taxon>Basidiomycota</taxon>
        <taxon>Agaricomycotina</taxon>
        <taxon>Agaricomycetes</taxon>
        <taxon>Gloeophyllales</taxon>
        <taxon>Gloeophyllaceae</taxon>
        <taxon>Gloeophyllum</taxon>
    </lineage>
</organism>
<feature type="region of interest" description="Disordered" evidence="1">
    <location>
        <begin position="28"/>
        <end position="80"/>
    </location>
</feature>
<protein>
    <recommendedName>
        <fullName evidence="4">EF-hand domain-containing protein</fullName>
    </recommendedName>
</protein>
<accession>S7Q284</accession>
<feature type="compositionally biased region" description="Polar residues" evidence="1">
    <location>
        <begin position="249"/>
        <end position="259"/>
    </location>
</feature>
<dbReference type="InterPro" id="IPR011992">
    <property type="entry name" value="EF-hand-dom_pair"/>
</dbReference>
<dbReference type="OMA" id="CAILLEH"/>
<evidence type="ECO:0008006" key="4">
    <source>
        <dbReference type="Google" id="ProtNLM"/>
    </source>
</evidence>
<proteinExistence type="predicted"/>
<keyword evidence="3" id="KW-1185">Reference proteome</keyword>
<gene>
    <name evidence="2" type="ORF">GLOTRDRAFT_139815</name>
</gene>
<dbReference type="AlphaFoldDB" id="S7Q284"/>
<dbReference type="SUPFAM" id="SSF47473">
    <property type="entry name" value="EF-hand"/>
    <property type="match status" value="1"/>
</dbReference>
<dbReference type="RefSeq" id="XP_007867962.1">
    <property type="nucleotide sequence ID" value="XM_007869771.1"/>
</dbReference>
<reference evidence="2 3" key="1">
    <citation type="journal article" date="2012" name="Science">
        <title>The Paleozoic origin of enzymatic lignin decomposition reconstructed from 31 fungal genomes.</title>
        <authorList>
            <person name="Floudas D."/>
            <person name="Binder M."/>
            <person name="Riley R."/>
            <person name="Barry K."/>
            <person name="Blanchette R.A."/>
            <person name="Henrissat B."/>
            <person name="Martinez A.T."/>
            <person name="Otillar R."/>
            <person name="Spatafora J.W."/>
            <person name="Yadav J.S."/>
            <person name="Aerts A."/>
            <person name="Benoit I."/>
            <person name="Boyd A."/>
            <person name="Carlson A."/>
            <person name="Copeland A."/>
            <person name="Coutinho P.M."/>
            <person name="de Vries R.P."/>
            <person name="Ferreira P."/>
            <person name="Findley K."/>
            <person name="Foster B."/>
            <person name="Gaskell J."/>
            <person name="Glotzer D."/>
            <person name="Gorecki P."/>
            <person name="Heitman J."/>
            <person name="Hesse C."/>
            <person name="Hori C."/>
            <person name="Igarashi K."/>
            <person name="Jurgens J.A."/>
            <person name="Kallen N."/>
            <person name="Kersten P."/>
            <person name="Kohler A."/>
            <person name="Kuees U."/>
            <person name="Kumar T.K.A."/>
            <person name="Kuo A."/>
            <person name="LaButti K."/>
            <person name="Larrondo L.F."/>
            <person name="Lindquist E."/>
            <person name="Ling A."/>
            <person name="Lombard V."/>
            <person name="Lucas S."/>
            <person name="Lundell T."/>
            <person name="Martin R."/>
            <person name="McLaughlin D.J."/>
            <person name="Morgenstern I."/>
            <person name="Morin E."/>
            <person name="Murat C."/>
            <person name="Nagy L.G."/>
            <person name="Nolan M."/>
            <person name="Ohm R.A."/>
            <person name="Patyshakuliyeva A."/>
            <person name="Rokas A."/>
            <person name="Ruiz-Duenas F.J."/>
            <person name="Sabat G."/>
            <person name="Salamov A."/>
            <person name="Samejima M."/>
            <person name="Schmutz J."/>
            <person name="Slot J.C."/>
            <person name="St John F."/>
            <person name="Stenlid J."/>
            <person name="Sun H."/>
            <person name="Sun S."/>
            <person name="Syed K."/>
            <person name="Tsang A."/>
            <person name="Wiebenga A."/>
            <person name="Young D."/>
            <person name="Pisabarro A."/>
            <person name="Eastwood D.C."/>
            <person name="Martin F."/>
            <person name="Cullen D."/>
            <person name="Grigoriev I.V."/>
            <person name="Hibbett D.S."/>
        </authorList>
    </citation>
    <scope>NUCLEOTIDE SEQUENCE [LARGE SCALE GENOMIC DNA]</scope>
    <source>
        <strain evidence="2 3">ATCC 11539</strain>
    </source>
</reference>
<evidence type="ECO:0000256" key="1">
    <source>
        <dbReference type="SAM" id="MobiDB-lite"/>
    </source>
</evidence>
<dbReference type="Gene3D" id="1.10.238.10">
    <property type="entry name" value="EF-hand"/>
    <property type="match status" value="1"/>
</dbReference>
<evidence type="ECO:0000313" key="3">
    <source>
        <dbReference type="Proteomes" id="UP000030669"/>
    </source>
</evidence>
<evidence type="ECO:0000313" key="2">
    <source>
        <dbReference type="EMBL" id="EPQ53657.1"/>
    </source>
</evidence>
<feature type="region of interest" description="Disordered" evidence="1">
    <location>
        <begin position="198"/>
        <end position="273"/>
    </location>
</feature>
<sequence length="349" mass="37706">MSSNDDYDALPASLRRKIDDAFDAFVDEDKPEDGYAEPAHYPSGDTMQAGGFILEDEPGGFIPPGTNDAGGFILDEPGGFVIDEPEQSAGGFVAEKLSAPAASSSRPRKRAKKHSHIPLSLVPQALAILDLPDDDEVLQVFRNAASGWIAPPGSAGDPPRGRGEEMVNREDWRAVCAALLGGVGEGDEAVMDVDKGEGVLEGGEEEEGDSDLTPYSEEEDEGDNESDEDFSPTKTSKTKTGRGQRPVGHSSSPSRTVTPTKRKRAPSPSDLTARQKQAVLVTFSLFFDDVRDIEQRRIGVKDIQRAARDLKEKIGLDEIQDMLQEFSPSPDYTIGLEEFGRIMIEAGLV</sequence>